<comment type="subcellular location">
    <subcellularLocation>
        <location evidence="1">Nucleus</location>
    </subcellularLocation>
</comment>
<organism evidence="10 11">
    <name type="scientific">Coccomyxa subellipsoidea (strain C-169)</name>
    <name type="common">Green microalga</name>
    <dbReference type="NCBI Taxonomy" id="574566"/>
    <lineage>
        <taxon>Eukaryota</taxon>
        <taxon>Viridiplantae</taxon>
        <taxon>Chlorophyta</taxon>
        <taxon>core chlorophytes</taxon>
        <taxon>Trebouxiophyceae</taxon>
        <taxon>Trebouxiophyceae incertae sedis</taxon>
        <taxon>Coccomyxaceae</taxon>
        <taxon>Coccomyxa</taxon>
        <taxon>Coccomyxa subellipsoidea</taxon>
    </lineage>
</organism>
<sequence length="170" mass="18869">MQPSNDGSGSRTCHTQAQERCQQAPRRHYPPAAAFREGTGPDRCRGSGDASSQEAAEGTEVSDSESPKRRRGKRKLPEVDYSAIEDPAELRLQRRLVKNRRTAAASRERKQRELDDLHVNVRALEADNQGLRQALRQRESELRSLRVHMASIQGSAPLPTPAPLLPGFPA</sequence>
<dbReference type="EMBL" id="AGSI01000024">
    <property type="protein sequence ID" value="EIE18350.1"/>
    <property type="molecule type" value="Genomic_DNA"/>
</dbReference>
<dbReference type="PANTHER" id="PTHR46714">
    <property type="entry name" value="TRANSCRIPTIONAL ACTIVATOR HAC1"/>
    <property type="match status" value="1"/>
</dbReference>
<dbReference type="KEGG" id="csl:COCSUDRAFT_34541"/>
<dbReference type="GO" id="GO:0005634">
    <property type="term" value="C:nucleus"/>
    <property type="evidence" value="ECO:0007669"/>
    <property type="project" value="UniProtKB-SubCell"/>
</dbReference>
<evidence type="ECO:0000256" key="1">
    <source>
        <dbReference type="ARBA" id="ARBA00004123"/>
    </source>
</evidence>
<accession>I0YIY1</accession>
<keyword evidence="6" id="KW-0539">Nucleus</keyword>
<evidence type="ECO:0000256" key="8">
    <source>
        <dbReference type="SAM" id="MobiDB-lite"/>
    </source>
</evidence>
<dbReference type="OrthoDB" id="644067at2759"/>
<dbReference type="Pfam" id="PF00170">
    <property type="entry name" value="bZIP_1"/>
    <property type="match status" value="1"/>
</dbReference>
<dbReference type="PANTHER" id="PTHR46714:SF6">
    <property type="entry name" value="TRANSCRIPTIONAL ACTIVATOR HAC1"/>
    <property type="match status" value="1"/>
</dbReference>
<name>I0YIY1_COCSC</name>
<dbReference type="Proteomes" id="UP000007264">
    <property type="component" value="Unassembled WGS sequence"/>
</dbReference>
<dbReference type="PROSITE" id="PS50217">
    <property type="entry name" value="BZIP"/>
    <property type="match status" value="1"/>
</dbReference>
<dbReference type="Gene3D" id="1.20.5.170">
    <property type="match status" value="1"/>
</dbReference>
<keyword evidence="5" id="KW-0804">Transcription</keyword>
<dbReference type="GeneID" id="17036375"/>
<comment type="similarity">
    <text evidence="2">Belongs to the bZIP family.</text>
</comment>
<feature type="domain" description="BZIP" evidence="9">
    <location>
        <begin position="89"/>
        <end position="152"/>
    </location>
</feature>
<proteinExistence type="inferred from homology"/>
<evidence type="ECO:0000313" key="11">
    <source>
        <dbReference type="Proteomes" id="UP000007264"/>
    </source>
</evidence>
<dbReference type="AlphaFoldDB" id="I0YIY1"/>
<comment type="caution">
    <text evidence="10">The sequence shown here is derived from an EMBL/GenBank/DDBJ whole genome shotgun (WGS) entry which is preliminary data.</text>
</comment>
<keyword evidence="3" id="KW-0805">Transcription regulation</keyword>
<dbReference type="InterPro" id="IPR044280">
    <property type="entry name" value="Hac1/HY5"/>
</dbReference>
<evidence type="ECO:0000256" key="6">
    <source>
        <dbReference type="ARBA" id="ARBA00023242"/>
    </source>
</evidence>
<feature type="coiled-coil region" evidence="7">
    <location>
        <begin position="107"/>
        <end position="141"/>
    </location>
</feature>
<dbReference type="SUPFAM" id="SSF57959">
    <property type="entry name" value="Leucine zipper domain"/>
    <property type="match status" value="1"/>
</dbReference>
<feature type="compositionally biased region" description="Polar residues" evidence="8">
    <location>
        <begin position="1"/>
        <end position="21"/>
    </location>
</feature>
<keyword evidence="7" id="KW-0175">Coiled coil</keyword>
<evidence type="ECO:0000256" key="2">
    <source>
        <dbReference type="ARBA" id="ARBA00007163"/>
    </source>
</evidence>
<evidence type="ECO:0000256" key="4">
    <source>
        <dbReference type="ARBA" id="ARBA00023125"/>
    </source>
</evidence>
<keyword evidence="4" id="KW-0238">DNA-binding</keyword>
<reference evidence="10 11" key="1">
    <citation type="journal article" date="2012" name="Genome Biol.">
        <title>The genome of the polar eukaryotic microalga coccomyxa subellipsoidea reveals traits of cold adaptation.</title>
        <authorList>
            <person name="Blanc G."/>
            <person name="Agarkova I."/>
            <person name="Grimwood J."/>
            <person name="Kuo A."/>
            <person name="Brueggeman A."/>
            <person name="Dunigan D."/>
            <person name="Gurnon J."/>
            <person name="Ladunga I."/>
            <person name="Lindquist E."/>
            <person name="Lucas S."/>
            <person name="Pangilinan J."/>
            <person name="Proschold T."/>
            <person name="Salamov A."/>
            <person name="Schmutz J."/>
            <person name="Weeks D."/>
            <person name="Yamada T."/>
            <person name="Claverie J.M."/>
            <person name="Grigoriev I."/>
            <person name="Van Etten J."/>
            <person name="Lomsadze A."/>
            <person name="Borodovsky M."/>
        </authorList>
    </citation>
    <scope>NUCLEOTIDE SEQUENCE [LARGE SCALE GENOMIC DNA]</scope>
    <source>
        <strain evidence="10 11">C-169</strain>
    </source>
</reference>
<dbReference type="GO" id="GO:0000981">
    <property type="term" value="F:DNA-binding transcription factor activity, RNA polymerase II-specific"/>
    <property type="evidence" value="ECO:0007669"/>
    <property type="project" value="InterPro"/>
</dbReference>
<dbReference type="GO" id="GO:0045944">
    <property type="term" value="P:positive regulation of transcription by RNA polymerase II"/>
    <property type="evidence" value="ECO:0007669"/>
    <property type="project" value="InterPro"/>
</dbReference>
<evidence type="ECO:0000256" key="5">
    <source>
        <dbReference type="ARBA" id="ARBA00023163"/>
    </source>
</evidence>
<protein>
    <recommendedName>
        <fullName evidence="9">BZIP domain-containing protein</fullName>
    </recommendedName>
</protein>
<feature type="region of interest" description="Disordered" evidence="8">
    <location>
        <begin position="1"/>
        <end position="81"/>
    </location>
</feature>
<dbReference type="RefSeq" id="XP_005642894.1">
    <property type="nucleotide sequence ID" value="XM_005642837.1"/>
</dbReference>
<dbReference type="InterPro" id="IPR046347">
    <property type="entry name" value="bZIP_sf"/>
</dbReference>
<evidence type="ECO:0000256" key="3">
    <source>
        <dbReference type="ARBA" id="ARBA00023015"/>
    </source>
</evidence>
<dbReference type="STRING" id="574566.I0YIY1"/>
<dbReference type="GO" id="GO:0003677">
    <property type="term" value="F:DNA binding"/>
    <property type="evidence" value="ECO:0007669"/>
    <property type="project" value="UniProtKB-KW"/>
</dbReference>
<gene>
    <name evidence="10" type="ORF">COCSUDRAFT_34541</name>
</gene>
<dbReference type="SMART" id="SM00338">
    <property type="entry name" value="BRLZ"/>
    <property type="match status" value="1"/>
</dbReference>
<evidence type="ECO:0000256" key="7">
    <source>
        <dbReference type="SAM" id="Coils"/>
    </source>
</evidence>
<keyword evidence="11" id="KW-1185">Reference proteome</keyword>
<evidence type="ECO:0000259" key="9">
    <source>
        <dbReference type="PROSITE" id="PS50217"/>
    </source>
</evidence>
<evidence type="ECO:0000313" key="10">
    <source>
        <dbReference type="EMBL" id="EIE18350.1"/>
    </source>
</evidence>
<dbReference type="InterPro" id="IPR004827">
    <property type="entry name" value="bZIP"/>
</dbReference>